<protein>
    <submittedName>
        <fullName evidence="2">GlsB/YeaQ/YmgE family stress response membrane protein</fullName>
    </submittedName>
</protein>
<organism evidence="2 3">
    <name type="scientific">Ornithinibacillus xuwenensis</name>
    <dbReference type="NCBI Taxonomy" id="3144668"/>
    <lineage>
        <taxon>Bacteria</taxon>
        <taxon>Bacillati</taxon>
        <taxon>Bacillota</taxon>
        <taxon>Bacilli</taxon>
        <taxon>Bacillales</taxon>
        <taxon>Bacillaceae</taxon>
        <taxon>Ornithinibacillus</taxon>
    </lineage>
</organism>
<feature type="transmembrane region" description="Helical" evidence="1">
    <location>
        <begin position="31"/>
        <end position="50"/>
    </location>
</feature>
<feature type="transmembrane region" description="Helical" evidence="1">
    <location>
        <begin position="62"/>
        <end position="83"/>
    </location>
</feature>
<gene>
    <name evidence="2" type="ORF">ABC228_10135</name>
</gene>
<keyword evidence="1" id="KW-1133">Transmembrane helix</keyword>
<evidence type="ECO:0000313" key="2">
    <source>
        <dbReference type="EMBL" id="MEN2767546.1"/>
    </source>
</evidence>
<sequence>MDILTLLLKIMIAFIIGTVASKVSPLSMPGSWAGAIFAGFIGNWIGMLLIGSWGPMLIDFSLVPALIGAFLTAIVVGGIAKLLD</sequence>
<keyword evidence="1" id="KW-0812">Transmembrane</keyword>
<comment type="caution">
    <text evidence="2">The sequence shown here is derived from an EMBL/GenBank/DDBJ whole genome shotgun (WGS) entry which is preliminary data.</text>
</comment>
<name>A0ABU9XH17_9BACI</name>
<evidence type="ECO:0000256" key="1">
    <source>
        <dbReference type="SAM" id="Phobius"/>
    </source>
</evidence>
<dbReference type="RefSeq" id="WP_345825019.1">
    <property type="nucleotide sequence ID" value="NZ_JBDIML010000003.1"/>
</dbReference>
<accession>A0ABU9XH17</accession>
<keyword evidence="3" id="KW-1185">Reference proteome</keyword>
<evidence type="ECO:0000313" key="3">
    <source>
        <dbReference type="Proteomes" id="UP001444625"/>
    </source>
</evidence>
<dbReference type="EMBL" id="JBDIML010000003">
    <property type="protein sequence ID" value="MEN2767546.1"/>
    <property type="molecule type" value="Genomic_DNA"/>
</dbReference>
<keyword evidence="1" id="KW-0472">Membrane</keyword>
<proteinExistence type="predicted"/>
<reference evidence="2 3" key="1">
    <citation type="submission" date="2024-05" db="EMBL/GenBank/DDBJ databases">
        <authorList>
            <person name="Haq I."/>
            <person name="Ullah Z."/>
            <person name="Ahmad R."/>
            <person name="Li M."/>
            <person name="Tong Y."/>
        </authorList>
    </citation>
    <scope>NUCLEOTIDE SEQUENCE [LARGE SCALE GENOMIC DNA]</scope>
    <source>
        <strain evidence="2 3">16A2E</strain>
    </source>
</reference>
<dbReference type="Proteomes" id="UP001444625">
    <property type="component" value="Unassembled WGS sequence"/>
</dbReference>